<dbReference type="Gene3D" id="3.40.50.720">
    <property type="entry name" value="NAD(P)-binding Rossmann-like Domain"/>
    <property type="match status" value="1"/>
</dbReference>
<evidence type="ECO:0000256" key="1">
    <source>
        <dbReference type="ARBA" id="ARBA00006484"/>
    </source>
</evidence>
<dbReference type="EMBL" id="LCTW02000434">
    <property type="protein sequence ID" value="KXX73697.1"/>
    <property type="molecule type" value="Genomic_DNA"/>
</dbReference>
<accession>A0A175VQB9</accession>
<sequence>MQSVLQKTTGLGPKPVRPDNLNGRVAIVVGGAFGIGFEVSRALANAGCRVIMVNRKEDQGEDAIATITAESPGASVDWKECDMGNLKQVREVFSALRRDALDRLDFLVLSAGINTNEYGIDADGIERHFGVNYLGQFYVVNQLWPVLRKTSKMSGVPPPRVVFEASEMHRTAPSHVHFASLDEINDSSLGPTELYGRTKLALILLTKYGLAGSVIKENQDNIYALSVHPGAVRLSLATNMIRLDEADGSFFFSLQVNTAMQQQWKDAYPGLTGKLLTWAMLAFGRDVKQGSYSALWALTDPKIEEENMNGFYFNDPDKVGKESAQASDEKLGSALWDLSHRIIREKLGEDALVDWKVCE</sequence>
<protein>
    <submittedName>
        <fullName evidence="3">Short-chain dehydrogenase TIC 32, chloroplastic</fullName>
    </submittedName>
</protein>
<dbReference type="Pfam" id="PF00106">
    <property type="entry name" value="adh_short"/>
    <property type="match status" value="1"/>
</dbReference>
<dbReference type="AlphaFoldDB" id="A0A175VQB9"/>
<dbReference type="Proteomes" id="UP000078237">
    <property type="component" value="Unassembled WGS sequence"/>
</dbReference>
<dbReference type="InterPro" id="IPR036291">
    <property type="entry name" value="NAD(P)-bd_dom_sf"/>
</dbReference>
<dbReference type="PANTHER" id="PTHR24320">
    <property type="entry name" value="RETINOL DEHYDROGENASE"/>
    <property type="match status" value="1"/>
</dbReference>
<dbReference type="PRINTS" id="PR00081">
    <property type="entry name" value="GDHRDH"/>
</dbReference>
<evidence type="ECO:0000256" key="2">
    <source>
        <dbReference type="ARBA" id="ARBA00023002"/>
    </source>
</evidence>
<dbReference type="InterPro" id="IPR002347">
    <property type="entry name" value="SDR_fam"/>
</dbReference>
<keyword evidence="4" id="KW-1185">Reference proteome</keyword>
<dbReference type="OrthoDB" id="191139at2759"/>
<evidence type="ECO:0000313" key="3">
    <source>
        <dbReference type="EMBL" id="KXX73697.1"/>
    </source>
</evidence>
<organism evidence="3 4">
    <name type="scientific">Madurella mycetomatis</name>
    <dbReference type="NCBI Taxonomy" id="100816"/>
    <lineage>
        <taxon>Eukaryota</taxon>
        <taxon>Fungi</taxon>
        <taxon>Dikarya</taxon>
        <taxon>Ascomycota</taxon>
        <taxon>Pezizomycotina</taxon>
        <taxon>Sordariomycetes</taxon>
        <taxon>Sordariomycetidae</taxon>
        <taxon>Sordariales</taxon>
        <taxon>Sordariales incertae sedis</taxon>
        <taxon>Madurella</taxon>
    </lineage>
</organism>
<gene>
    <name evidence="3" type="ORF">MMYC01_209504</name>
</gene>
<reference evidence="3 4" key="1">
    <citation type="journal article" date="2016" name="Genome Announc.">
        <title>Genome Sequence of Madurella mycetomatis mm55, Isolated from a Human Mycetoma Case in Sudan.</title>
        <authorList>
            <person name="Smit S."/>
            <person name="Derks M.F."/>
            <person name="Bervoets S."/>
            <person name="Fahal A."/>
            <person name="van Leeuwen W."/>
            <person name="van Belkum A."/>
            <person name="van de Sande W.W."/>
        </authorList>
    </citation>
    <scope>NUCLEOTIDE SEQUENCE [LARGE SCALE GENOMIC DNA]</scope>
    <source>
        <strain evidence="4">mm55</strain>
    </source>
</reference>
<comment type="similarity">
    <text evidence="1">Belongs to the short-chain dehydrogenases/reductases (SDR) family.</text>
</comment>
<dbReference type="VEuPathDB" id="FungiDB:MMYC01_209504"/>
<evidence type="ECO:0000313" key="4">
    <source>
        <dbReference type="Proteomes" id="UP000078237"/>
    </source>
</evidence>
<dbReference type="PANTHER" id="PTHR24320:SF281">
    <property type="entry name" value="SHORT CHAIN DEHYDROGENASE_REDUCTASE FAMILY PROTEIN (AFU_ORTHOLOGUE AFUA_5G14310)"/>
    <property type="match status" value="1"/>
</dbReference>
<proteinExistence type="inferred from homology"/>
<dbReference type="GO" id="GO:0016491">
    <property type="term" value="F:oxidoreductase activity"/>
    <property type="evidence" value="ECO:0007669"/>
    <property type="project" value="UniProtKB-KW"/>
</dbReference>
<comment type="caution">
    <text evidence="3">The sequence shown here is derived from an EMBL/GenBank/DDBJ whole genome shotgun (WGS) entry which is preliminary data.</text>
</comment>
<name>A0A175VQB9_9PEZI</name>
<keyword evidence="2" id="KW-0560">Oxidoreductase</keyword>
<dbReference type="SUPFAM" id="SSF51735">
    <property type="entry name" value="NAD(P)-binding Rossmann-fold domains"/>
    <property type="match status" value="1"/>
</dbReference>
<dbReference type="STRING" id="100816.A0A175VQB9"/>